<dbReference type="EMBL" id="NIRI02000056">
    <property type="protein sequence ID" value="KAG5444467.1"/>
    <property type="molecule type" value="Genomic_DNA"/>
</dbReference>
<dbReference type="Proteomes" id="UP000286415">
    <property type="component" value="Unassembled WGS sequence"/>
</dbReference>
<keyword evidence="2" id="KW-1185">Reference proteome</keyword>
<proteinExistence type="predicted"/>
<dbReference type="InParanoid" id="A0A3R7CIN4"/>
<protein>
    <submittedName>
        <fullName evidence="1">Uncharacterized protein</fullName>
    </submittedName>
</protein>
<reference evidence="1 2" key="1">
    <citation type="journal article" date="2018" name="Biotechnol. Adv.">
        <title>Improved genomic resources and new bioinformatic workflow for the carcinogenic parasite Clonorchis sinensis: Biotechnological implications.</title>
        <authorList>
            <person name="Wang D."/>
            <person name="Korhonen P.K."/>
            <person name="Gasser R.B."/>
            <person name="Young N.D."/>
        </authorList>
    </citation>
    <scope>NUCLEOTIDE SEQUENCE [LARGE SCALE GENOMIC DNA]</scope>
    <source>
        <strain evidence="1">Cs-k2</strain>
    </source>
</reference>
<name>A0A3R7CIN4_CLOSI</name>
<reference evidence="1 2" key="2">
    <citation type="journal article" date="2021" name="Genomics">
        <title>High-quality reference genome for Clonorchis sinensis.</title>
        <authorList>
            <person name="Young N.D."/>
            <person name="Stroehlein A.J."/>
            <person name="Kinkar L."/>
            <person name="Wang T."/>
            <person name="Sohn W.M."/>
            <person name="Chang B.C.H."/>
            <person name="Kaur P."/>
            <person name="Weisz D."/>
            <person name="Dudchenko O."/>
            <person name="Aiden E.L."/>
            <person name="Korhonen P.K."/>
            <person name="Gasser R.B."/>
        </authorList>
    </citation>
    <scope>NUCLEOTIDE SEQUENCE [LARGE SCALE GENOMIC DNA]</scope>
    <source>
        <strain evidence="1">Cs-k2</strain>
    </source>
</reference>
<comment type="caution">
    <text evidence="1">The sequence shown here is derived from an EMBL/GenBank/DDBJ whole genome shotgun (WGS) entry which is preliminary data.</text>
</comment>
<evidence type="ECO:0000313" key="2">
    <source>
        <dbReference type="Proteomes" id="UP000286415"/>
    </source>
</evidence>
<evidence type="ECO:0000313" key="1">
    <source>
        <dbReference type="EMBL" id="KAG5444467.1"/>
    </source>
</evidence>
<gene>
    <name evidence="1" type="ORF">CSKR_101856</name>
</gene>
<accession>A0A3R7CIN4</accession>
<sequence length="102" mass="11401">MGTTLLFIFERTDGPNCHTDNQRQDYAIFGNRGHFILSVQLVCHSRIPGLIQDQSFYPCFPDCFVLVVQRLRFVRKAQAKKGVALLLNSQHGAVSLPAPGLT</sequence>
<dbReference type="AlphaFoldDB" id="A0A3R7CIN4"/>
<organism evidence="1 2">
    <name type="scientific">Clonorchis sinensis</name>
    <name type="common">Chinese liver fluke</name>
    <dbReference type="NCBI Taxonomy" id="79923"/>
    <lineage>
        <taxon>Eukaryota</taxon>
        <taxon>Metazoa</taxon>
        <taxon>Spiralia</taxon>
        <taxon>Lophotrochozoa</taxon>
        <taxon>Platyhelminthes</taxon>
        <taxon>Trematoda</taxon>
        <taxon>Digenea</taxon>
        <taxon>Opisthorchiida</taxon>
        <taxon>Opisthorchiata</taxon>
        <taxon>Opisthorchiidae</taxon>
        <taxon>Clonorchis</taxon>
    </lineage>
</organism>